<dbReference type="AlphaFoldDB" id="A0A2N5Y4L7"/>
<evidence type="ECO:0000313" key="6">
    <source>
        <dbReference type="Proteomes" id="UP000234845"/>
    </source>
</evidence>
<feature type="transmembrane region" description="Helical" evidence="4">
    <location>
        <begin position="370"/>
        <end position="394"/>
    </location>
</feature>
<feature type="transmembrane region" description="Helical" evidence="4">
    <location>
        <begin position="254"/>
        <end position="277"/>
    </location>
</feature>
<keyword evidence="2 4" id="KW-1133">Transmembrane helix</keyword>
<feature type="transmembrane region" description="Helical" evidence="4">
    <location>
        <begin position="341"/>
        <end position="364"/>
    </location>
</feature>
<dbReference type="InterPro" id="IPR011701">
    <property type="entry name" value="MFS"/>
</dbReference>
<evidence type="ECO:0008006" key="7">
    <source>
        <dbReference type="Google" id="ProtNLM"/>
    </source>
</evidence>
<dbReference type="InterPro" id="IPR036259">
    <property type="entry name" value="MFS_trans_sf"/>
</dbReference>
<feature type="transmembrane region" description="Helical" evidence="4">
    <location>
        <begin position="219"/>
        <end position="242"/>
    </location>
</feature>
<dbReference type="SUPFAM" id="SSF103473">
    <property type="entry name" value="MFS general substrate transporter"/>
    <property type="match status" value="1"/>
</dbReference>
<keyword evidence="3 4" id="KW-0472">Membrane</keyword>
<feature type="transmembrane region" description="Helical" evidence="4">
    <location>
        <begin position="60"/>
        <end position="80"/>
    </location>
</feature>
<keyword evidence="6" id="KW-1185">Reference proteome</keyword>
<evidence type="ECO:0000256" key="3">
    <source>
        <dbReference type="ARBA" id="ARBA00023136"/>
    </source>
</evidence>
<reference evidence="6" key="1">
    <citation type="submission" date="2017-11" db="EMBL/GenBank/DDBJ databases">
        <title>The draft genome sequence of Chromatocurvus sp. F02.</title>
        <authorList>
            <person name="Du Z.-J."/>
            <person name="Chang Y.-Q."/>
        </authorList>
    </citation>
    <scope>NUCLEOTIDE SEQUENCE [LARGE SCALE GENOMIC DNA]</scope>
    <source>
        <strain evidence="6">F02</strain>
    </source>
</reference>
<dbReference type="Pfam" id="PF07690">
    <property type="entry name" value="MFS_1"/>
    <property type="match status" value="1"/>
</dbReference>
<dbReference type="EMBL" id="PKLZ01000003">
    <property type="protein sequence ID" value="PLW83327.1"/>
    <property type="molecule type" value="Genomic_DNA"/>
</dbReference>
<evidence type="ECO:0000256" key="1">
    <source>
        <dbReference type="ARBA" id="ARBA00022692"/>
    </source>
</evidence>
<accession>A0A2N5Y4L7</accession>
<dbReference type="Gene3D" id="1.20.1250.20">
    <property type="entry name" value="MFS general substrate transporter like domains"/>
    <property type="match status" value="2"/>
</dbReference>
<organism evidence="5 6">
    <name type="scientific">Kineobactrum sediminis</name>
    <dbReference type="NCBI Taxonomy" id="1905677"/>
    <lineage>
        <taxon>Bacteria</taxon>
        <taxon>Pseudomonadati</taxon>
        <taxon>Pseudomonadota</taxon>
        <taxon>Gammaproteobacteria</taxon>
        <taxon>Cellvibrionales</taxon>
        <taxon>Halieaceae</taxon>
        <taxon>Kineobactrum</taxon>
    </lineage>
</organism>
<comment type="caution">
    <text evidence="5">The sequence shown here is derived from an EMBL/GenBank/DDBJ whole genome shotgun (WGS) entry which is preliminary data.</text>
</comment>
<sequence>MVVGGKPHVVLRLRKLGNRFVRYGPEYLLACVGFSTYMGLPMILGSLSEWRGYTDQQLGLIASALMFGLFLGSVLTSWLIPYSSYRARVGLACTVGLVSNVFAALTADFVVFLPLLLIGSIAGGVCYSSAVAKLAADESAVEGFSFLLAVIVVVGSLEIAFLPLISGLLMDVGVLMVLGIAYLCPLLLLFRQPGSRSLAGSTENTELQWVRVSTDSHRLVPLLCLVTIVAYFLSASSFWAYAERMGNIAQLSSASIGATLSLANMATLAACLVATSLSRSFSQYTMLVITMLATTLVFLLLAVKVTPVFYILGVIIFFQAWAMASIYQFSTLSLLDSSGRYVALIPGAQGVGQAAGPFLSALVLGTEANYAAMLLFNCLFLVFALMTYIGIVMFNGKYSA</sequence>
<evidence type="ECO:0000256" key="2">
    <source>
        <dbReference type="ARBA" id="ARBA00022989"/>
    </source>
</evidence>
<feature type="transmembrane region" description="Helical" evidence="4">
    <location>
        <begin position="144"/>
        <end position="166"/>
    </location>
</feature>
<dbReference type="GO" id="GO:0022857">
    <property type="term" value="F:transmembrane transporter activity"/>
    <property type="evidence" value="ECO:0007669"/>
    <property type="project" value="InterPro"/>
</dbReference>
<feature type="transmembrane region" description="Helical" evidence="4">
    <location>
        <begin position="284"/>
        <end position="303"/>
    </location>
</feature>
<evidence type="ECO:0000256" key="4">
    <source>
        <dbReference type="SAM" id="Phobius"/>
    </source>
</evidence>
<feature type="transmembrane region" description="Helical" evidence="4">
    <location>
        <begin position="20"/>
        <end position="40"/>
    </location>
</feature>
<feature type="transmembrane region" description="Helical" evidence="4">
    <location>
        <begin position="309"/>
        <end position="329"/>
    </location>
</feature>
<keyword evidence="1 4" id="KW-0812">Transmembrane</keyword>
<feature type="transmembrane region" description="Helical" evidence="4">
    <location>
        <begin position="111"/>
        <end position="132"/>
    </location>
</feature>
<proteinExistence type="predicted"/>
<gene>
    <name evidence="5" type="ORF">CWI75_07970</name>
</gene>
<feature type="transmembrane region" description="Helical" evidence="4">
    <location>
        <begin position="172"/>
        <end position="190"/>
    </location>
</feature>
<protein>
    <recommendedName>
        <fullName evidence="7">MFS transporter</fullName>
    </recommendedName>
</protein>
<dbReference type="Proteomes" id="UP000234845">
    <property type="component" value="Unassembled WGS sequence"/>
</dbReference>
<evidence type="ECO:0000313" key="5">
    <source>
        <dbReference type="EMBL" id="PLW83327.1"/>
    </source>
</evidence>
<name>A0A2N5Y4L7_9GAMM</name>